<reference evidence="9" key="1">
    <citation type="submission" date="2022-11" db="EMBL/GenBank/DDBJ databases">
        <authorList>
            <person name="Petersen C."/>
        </authorList>
    </citation>
    <scope>NUCLEOTIDE SEQUENCE</scope>
    <source>
        <strain evidence="9">IBT 19713</strain>
    </source>
</reference>
<feature type="transmembrane region" description="Helical" evidence="7">
    <location>
        <begin position="474"/>
        <end position="493"/>
    </location>
</feature>
<keyword evidence="2" id="KW-0813">Transport</keyword>
<name>A0A9W9P872_9EURO</name>
<evidence type="ECO:0000256" key="4">
    <source>
        <dbReference type="ARBA" id="ARBA00022989"/>
    </source>
</evidence>
<dbReference type="SUPFAM" id="SSF55729">
    <property type="entry name" value="Acyl-CoA N-acyltransferases (Nat)"/>
    <property type="match status" value="1"/>
</dbReference>
<dbReference type="PROSITE" id="PS51186">
    <property type="entry name" value="GNAT"/>
    <property type="match status" value="1"/>
</dbReference>
<accession>A0A9W9P872</accession>
<dbReference type="Proteomes" id="UP001150941">
    <property type="component" value="Unassembled WGS sequence"/>
</dbReference>
<feature type="transmembrane region" description="Helical" evidence="7">
    <location>
        <begin position="58"/>
        <end position="79"/>
    </location>
</feature>
<evidence type="ECO:0000313" key="10">
    <source>
        <dbReference type="Proteomes" id="UP001150941"/>
    </source>
</evidence>
<evidence type="ECO:0000259" key="8">
    <source>
        <dbReference type="PROSITE" id="PS51186"/>
    </source>
</evidence>
<keyword evidence="3 7" id="KW-0812">Transmembrane</keyword>
<organism evidence="9 10">
    <name type="scientific">Penicillium chermesinum</name>
    <dbReference type="NCBI Taxonomy" id="63820"/>
    <lineage>
        <taxon>Eukaryota</taxon>
        <taxon>Fungi</taxon>
        <taxon>Dikarya</taxon>
        <taxon>Ascomycota</taxon>
        <taxon>Pezizomycotina</taxon>
        <taxon>Eurotiomycetes</taxon>
        <taxon>Eurotiomycetidae</taxon>
        <taxon>Eurotiales</taxon>
        <taxon>Aspergillaceae</taxon>
        <taxon>Penicillium</taxon>
    </lineage>
</organism>
<dbReference type="GO" id="GO:0016020">
    <property type="term" value="C:membrane"/>
    <property type="evidence" value="ECO:0007669"/>
    <property type="project" value="UniProtKB-SubCell"/>
</dbReference>
<dbReference type="InterPro" id="IPR016181">
    <property type="entry name" value="Acyl_CoA_acyltransferase"/>
</dbReference>
<dbReference type="EMBL" id="JAPQKS010000003">
    <property type="protein sequence ID" value="KAJ5239321.1"/>
    <property type="molecule type" value="Genomic_DNA"/>
</dbReference>
<comment type="subcellular location">
    <subcellularLocation>
        <location evidence="1">Membrane</location>
        <topology evidence="1">Multi-pass membrane protein</topology>
    </subcellularLocation>
</comment>
<keyword evidence="4 7" id="KW-1133">Transmembrane helix</keyword>
<dbReference type="CDD" id="cd04301">
    <property type="entry name" value="NAT_SF"/>
    <property type="match status" value="1"/>
</dbReference>
<dbReference type="AlphaFoldDB" id="A0A9W9P872"/>
<protein>
    <submittedName>
        <fullName evidence="9">Choline transport protein</fullName>
    </submittedName>
</protein>
<feature type="transmembrane region" description="Helical" evidence="7">
    <location>
        <begin position="416"/>
        <end position="442"/>
    </location>
</feature>
<dbReference type="PANTHER" id="PTHR45649">
    <property type="entry name" value="AMINO-ACID PERMEASE BAT1"/>
    <property type="match status" value="1"/>
</dbReference>
<comment type="caution">
    <text evidence="9">The sequence shown here is derived from an EMBL/GenBank/DDBJ whole genome shotgun (WGS) entry which is preliminary data.</text>
</comment>
<dbReference type="GeneID" id="83200540"/>
<evidence type="ECO:0000256" key="3">
    <source>
        <dbReference type="ARBA" id="ARBA00022692"/>
    </source>
</evidence>
<dbReference type="Pfam" id="PF13508">
    <property type="entry name" value="Acetyltransf_7"/>
    <property type="match status" value="1"/>
</dbReference>
<feature type="transmembrane region" description="Helical" evidence="7">
    <location>
        <begin position="291"/>
        <end position="313"/>
    </location>
</feature>
<evidence type="ECO:0000256" key="7">
    <source>
        <dbReference type="SAM" id="Phobius"/>
    </source>
</evidence>
<dbReference type="GO" id="GO:0022857">
    <property type="term" value="F:transmembrane transporter activity"/>
    <property type="evidence" value="ECO:0007669"/>
    <property type="project" value="InterPro"/>
</dbReference>
<evidence type="ECO:0000256" key="6">
    <source>
        <dbReference type="SAM" id="MobiDB-lite"/>
    </source>
</evidence>
<keyword evidence="5 7" id="KW-0472">Membrane</keyword>
<dbReference type="RefSeq" id="XP_058332240.1">
    <property type="nucleotide sequence ID" value="XM_058473237.1"/>
</dbReference>
<proteinExistence type="predicted"/>
<dbReference type="GO" id="GO:0016747">
    <property type="term" value="F:acyltransferase activity, transferring groups other than amino-acyl groups"/>
    <property type="evidence" value="ECO:0007669"/>
    <property type="project" value="InterPro"/>
</dbReference>
<dbReference type="PANTHER" id="PTHR45649:SF1">
    <property type="entry name" value="TRANSPORTER, PUTATIVE (EUROFUNG)-RELATED"/>
    <property type="match status" value="1"/>
</dbReference>
<feature type="transmembrane region" description="Helical" evidence="7">
    <location>
        <begin position="211"/>
        <end position="232"/>
    </location>
</feature>
<dbReference type="Gene3D" id="1.20.1740.10">
    <property type="entry name" value="Amino acid/polyamine transporter I"/>
    <property type="match status" value="1"/>
</dbReference>
<reference evidence="9" key="2">
    <citation type="journal article" date="2023" name="IMA Fungus">
        <title>Comparative genomic study of the Penicillium genus elucidates a diverse pangenome and 15 lateral gene transfer events.</title>
        <authorList>
            <person name="Petersen C."/>
            <person name="Sorensen T."/>
            <person name="Nielsen M.R."/>
            <person name="Sondergaard T.E."/>
            <person name="Sorensen J.L."/>
            <person name="Fitzpatrick D.A."/>
            <person name="Frisvad J.C."/>
            <person name="Nielsen K.L."/>
        </authorList>
    </citation>
    <scope>NUCLEOTIDE SEQUENCE</scope>
    <source>
        <strain evidence="9">IBT 19713</strain>
    </source>
</reference>
<evidence type="ECO:0000256" key="1">
    <source>
        <dbReference type="ARBA" id="ARBA00004141"/>
    </source>
</evidence>
<dbReference type="InterPro" id="IPR002293">
    <property type="entry name" value="AA/rel_permease1"/>
</dbReference>
<feature type="transmembrane region" description="Helical" evidence="7">
    <location>
        <begin position="505"/>
        <end position="524"/>
    </location>
</feature>
<keyword evidence="10" id="KW-1185">Reference proteome</keyword>
<feature type="transmembrane region" description="Helical" evidence="7">
    <location>
        <begin position="181"/>
        <end position="204"/>
    </location>
</feature>
<dbReference type="Pfam" id="PF13520">
    <property type="entry name" value="AA_permease_2"/>
    <property type="match status" value="1"/>
</dbReference>
<feature type="transmembrane region" description="Helical" evidence="7">
    <location>
        <begin position="343"/>
        <end position="369"/>
    </location>
</feature>
<feature type="transmembrane region" description="Helical" evidence="7">
    <location>
        <begin position="390"/>
        <end position="410"/>
    </location>
</feature>
<sequence>MDMEMRSLGPADSRSGSVVGGGKTPVTSTKASGDTRDRDAYELARAGKKDVLKRRFSLTSTIGFTCSLMLTWEAIMMNLSVGLENGGPAGLVYGFIGVWIGFISVVTVLGELASMMPAAGGQYHWTAILAPQSAKRFLSYITGCICVVAWIAAPTAAIYLASSVLQTTIATNIPSYEPKGWQVTLIMWAVLAVITTMSTILGMVLPVIEVFILFIHVFGFFAVLIPVLYLGPRSSTKAVWSTSFELGGWNDITLATFIGMKGAVASFLGTDGAVHMAEEVANSSTVVPHSMIAAILINGGLAFGVMLTFLYAAGDIMSILKSSSPYPFIQIIENATQSKSAAVVLSSMVCVLQACAGLAGVASGARMLWSFSREQAVPGWQWVSQVSKRFSIPIHSTLVVVICSSLLSLINIGSETVLNIVLSLVLQAFFSSYIISLSLLLYRRLRGEIMENGPDVPKEIVAWGPFRVKGWLGVANNIFAIVFSVIMMFFGSWPATKHPAPEQVNYSIAIFVGWTLLFVLYYLFWAKKRPIWTAVHPCNGHTPEDRARDFALDADIRWAASQKNPASTLIYAIDKETGEVAGGCEWLIFHENPFPNGPQPMKCTWYPAGSERAEYAERMLNQAFFARQAWFQRPHAGVNAMGVHPKYRRRGVGRLLMEWGHKIIDPLGYESFTEGSPIGRWLYEQYGYRRVMGLHVDFDKPNPSDEWRRLMHECKAPGILLLWRPPRGEWTEKVPTGPWAVTPETFK</sequence>
<gene>
    <name evidence="9" type="ORF">N7468_003940</name>
</gene>
<feature type="transmembrane region" description="Helical" evidence="7">
    <location>
        <begin position="91"/>
        <end position="116"/>
    </location>
</feature>
<feature type="domain" description="N-acetyltransferase" evidence="8">
    <location>
        <begin position="573"/>
        <end position="703"/>
    </location>
</feature>
<evidence type="ECO:0000256" key="2">
    <source>
        <dbReference type="ARBA" id="ARBA00022448"/>
    </source>
</evidence>
<feature type="region of interest" description="Disordered" evidence="6">
    <location>
        <begin position="1"/>
        <end position="37"/>
    </location>
</feature>
<evidence type="ECO:0000256" key="5">
    <source>
        <dbReference type="ARBA" id="ARBA00023136"/>
    </source>
</evidence>
<dbReference type="Gene3D" id="3.40.630.30">
    <property type="match status" value="1"/>
</dbReference>
<evidence type="ECO:0000313" key="9">
    <source>
        <dbReference type="EMBL" id="KAJ5239321.1"/>
    </source>
</evidence>
<dbReference type="InterPro" id="IPR000182">
    <property type="entry name" value="GNAT_dom"/>
</dbReference>
<dbReference type="OrthoDB" id="3257095at2759"/>
<feature type="transmembrane region" description="Helical" evidence="7">
    <location>
        <begin position="137"/>
        <end position="161"/>
    </location>
</feature>